<organism evidence="1">
    <name type="scientific">marine sediment metagenome</name>
    <dbReference type="NCBI Taxonomy" id="412755"/>
    <lineage>
        <taxon>unclassified sequences</taxon>
        <taxon>metagenomes</taxon>
        <taxon>ecological metagenomes</taxon>
    </lineage>
</organism>
<proteinExistence type="predicted"/>
<dbReference type="AlphaFoldDB" id="A0A0F8YFX4"/>
<reference evidence="1" key="1">
    <citation type="journal article" date="2015" name="Nature">
        <title>Complex archaea that bridge the gap between prokaryotes and eukaryotes.</title>
        <authorList>
            <person name="Spang A."/>
            <person name="Saw J.H."/>
            <person name="Jorgensen S.L."/>
            <person name="Zaremba-Niedzwiedzka K."/>
            <person name="Martijn J."/>
            <person name="Lind A.E."/>
            <person name="van Eijk R."/>
            <person name="Schleper C."/>
            <person name="Guy L."/>
            <person name="Ettema T.J."/>
        </authorList>
    </citation>
    <scope>NUCLEOTIDE SEQUENCE</scope>
</reference>
<accession>A0A0F8YFX4</accession>
<protein>
    <submittedName>
        <fullName evidence="1">Uncharacterized protein</fullName>
    </submittedName>
</protein>
<gene>
    <name evidence="1" type="ORF">LCGC14_3160440</name>
</gene>
<dbReference type="EMBL" id="LAZR01069842">
    <property type="protein sequence ID" value="KKK46916.1"/>
    <property type="molecule type" value="Genomic_DNA"/>
</dbReference>
<evidence type="ECO:0000313" key="1">
    <source>
        <dbReference type="EMBL" id="KKK46916.1"/>
    </source>
</evidence>
<name>A0A0F8YFX4_9ZZZZ</name>
<sequence length="83" mass="9345">MSRLTGSVSDEVDRMMKALEEAEAIVCPKCGYKYDDCEDKMNLVTFWGEDGPKEEGCPNCAHEFMVEEHVSRTYTVTEKGGET</sequence>
<comment type="caution">
    <text evidence="1">The sequence shown here is derived from an EMBL/GenBank/DDBJ whole genome shotgun (WGS) entry which is preliminary data.</text>
</comment>